<comment type="caution">
    <text evidence="3">The sequence shown here is derived from an EMBL/GenBank/DDBJ whole genome shotgun (WGS) entry which is preliminary data.</text>
</comment>
<sequence length="307" mass="32771">MPFLPTGITSYRYWLWVVSSGWSFVSAVPGQMTYHVASLTLDSTRSYVMQGVPFTKRSISSLPIGGSISPEGFLPSILLMVFMVTVVIVAVILVVVVVVIFRVVVVVGGVSSIIKLFFMIIGFLRIIVFYYLLHQPLGYGNGFLQTRGFETVTFPSILLGWAYAFHQDKASSVKVPVANVTLFFSTQLLRENTDSVRVSLGQDTTEILEFKTSKDRYGDNEVSDPIGGLVFKGSSGTGSLPSGRVDLTGDEDPTDEDGDIGMGDSIGVSMSLGGEISSGGNKSRESNIGDSDNTGDGDTTVGGAIGA</sequence>
<evidence type="ECO:0000313" key="3">
    <source>
        <dbReference type="EMBL" id="GJT64067.1"/>
    </source>
</evidence>
<proteinExistence type="predicted"/>
<dbReference type="EMBL" id="BQNB010017512">
    <property type="protein sequence ID" value="GJT64067.1"/>
    <property type="molecule type" value="Genomic_DNA"/>
</dbReference>
<evidence type="ECO:0000256" key="1">
    <source>
        <dbReference type="SAM" id="MobiDB-lite"/>
    </source>
</evidence>
<dbReference type="Proteomes" id="UP001151760">
    <property type="component" value="Unassembled WGS sequence"/>
</dbReference>
<name>A0ABQ5FL81_9ASTR</name>
<feature type="compositionally biased region" description="Acidic residues" evidence="1">
    <location>
        <begin position="248"/>
        <end position="259"/>
    </location>
</feature>
<keyword evidence="2" id="KW-1133">Transmembrane helix</keyword>
<gene>
    <name evidence="3" type="ORF">Tco_1015547</name>
</gene>
<feature type="compositionally biased region" description="Low complexity" evidence="1">
    <location>
        <begin position="288"/>
        <end position="307"/>
    </location>
</feature>
<keyword evidence="2" id="KW-0472">Membrane</keyword>
<evidence type="ECO:0000313" key="4">
    <source>
        <dbReference type="Proteomes" id="UP001151760"/>
    </source>
</evidence>
<reference evidence="3" key="1">
    <citation type="journal article" date="2022" name="Int. J. Mol. Sci.">
        <title>Draft Genome of Tanacetum Coccineum: Genomic Comparison of Closely Related Tanacetum-Family Plants.</title>
        <authorList>
            <person name="Yamashiro T."/>
            <person name="Shiraishi A."/>
            <person name="Nakayama K."/>
            <person name="Satake H."/>
        </authorList>
    </citation>
    <scope>NUCLEOTIDE SEQUENCE</scope>
</reference>
<evidence type="ECO:0000256" key="2">
    <source>
        <dbReference type="SAM" id="Phobius"/>
    </source>
</evidence>
<feature type="region of interest" description="Disordered" evidence="1">
    <location>
        <begin position="230"/>
        <end position="307"/>
    </location>
</feature>
<accession>A0ABQ5FL81</accession>
<organism evidence="3 4">
    <name type="scientific">Tanacetum coccineum</name>
    <dbReference type="NCBI Taxonomy" id="301880"/>
    <lineage>
        <taxon>Eukaryota</taxon>
        <taxon>Viridiplantae</taxon>
        <taxon>Streptophyta</taxon>
        <taxon>Embryophyta</taxon>
        <taxon>Tracheophyta</taxon>
        <taxon>Spermatophyta</taxon>
        <taxon>Magnoliopsida</taxon>
        <taxon>eudicotyledons</taxon>
        <taxon>Gunneridae</taxon>
        <taxon>Pentapetalae</taxon>
        <taxon>asterids</taxon>
        <taxon>campanulids</taxon>
        <taxon>Asterales</taxon>
        <taxon>Asteraceae</taxon>
        <taxon>Asteroideae</taxon>
        <taxon>Anthemideae</taxon>
        <taxon>Anthemidinae</taxon>
        <taxon>Tanacetum</taxon>
    </lineage>
</organism>
<keyword evidence="2" id="KW-0812">Transmembrane</keyword>
<keyword evidence="4" id="KW-1185">Reference proteome</keyword>
<protein>
    <submittedName>
        <fullName evidence="3">Uncharacterized protein</fullName>
    </submittedName>
</protein>
<feature type="transmembrane region" description="Helical" evidence="2">
    <location>
        <begin position="113"/>
        <end position="133"/>
    </location>
</feature>
<reference evidence="3" key="2">
    <citation type="submission" date="2022-01" db="EMBL/GenBank/DDBJ databases">
        <authorList>
            <person name="Yamashiro T."/>
            <person name="Shiraishi A."/>
            <person name="Satake H."/>
            <person name="Nakayama K."/>
        </authorList>
    </citation>
    <scope>NUCLEOTIDE SEQUENCE</scope>
</reference>
<feature type="transmembrane region" description="Helical" evidence="2">
    <location>
        <begin position="77"/>
        <end position="101"/>
    </location>
</feature>